<protein>
    <recommendedName>
        <fullName evidence="2">U-box domain-containing protein</fullName>
    </recommendedName>
</protein>
<dbReference type="PANTHER" id="PTHR46573">
    <property type="entry name" value="WD REPEAT, SAM AND U-BOX DOMAIN-CONTAINING PROTEIN 1"/>
    <property type="match status" value="1"/>
</dbReference>
<feature type="compositionally biased region" description="Polar residues" evidence="1">
    <location>
        <begin position="1"/>
        <end position="22"/>
    </location>
</feature>
<feature type="region of interest" description="Disordered" evidence="1">
    <location>
        <begin position="1"/>
        <end position="75"/>
    </location>
</feature>
<proteinExistence type="predicted"/>
<dbReference type="InterPro" id="IPR035892">
    <property type="entry name" value="C2_domain_sf"/>
</dbReference>
<evidence type="ECO:0000259" key="2">
    <source>
        <dbReference type="PROSITE" id="PS51698"/>
    </source>
</evidence>
<feature type="compositionally biased region" description="Acidic residues" evidence="1">
    <location>
        <begin position="24"/>
        <end position="47"/>
    </location>
</feature>
<sequence length="612" mass="66724">MDDSTRFSTGFASLPATASTAGENENDPDLLPDPDEGFVLFPEDEPSGDPSTSFPDATKPDHYYPSKSQCAHGDDEEEQHILGTIIVRVVAARGLDEPPHHQRETGGLRGVFRQSQAPATNPYASLKFGSTTQRTSELYSTLDPVWPRDEVFFMDVSLPVSQLTHSAETPLSSSSSSSEEVHHEDAAPEALDDPFYSYQKPDNTALTVAIFHSESGSNNLGKHKHKDKLGEGGTVSGDSDDAFLGMASIDLAALFTGMVPELDEWVPLHGTASDHHHVGHQEHYRSSNRHRTTRGAAVRIVCEYEPSDAPPKPGDICRFTKFCHPRDLYPLEPSRSYKVDTVRGNGTAVILSYESPEGWLLSFQAHRNMLFTEERHVSPLNTAQDELQTLGERLAVSPLIAAVTETAERVLDDGLVGIAGEIVKGSAFVFDRWFRGGVDTVIRDLRDVTNLDGRHNQDAIGESLEIGLGSSASLDDASDDGVDNAESCAEHEPAALDPIEEQQGEALPNMPPCPITGFPMVDPVVAADGHTYERRAIRRWLGTSDKSPMTGSVLLHKELVPNYGLLSSIEEAATREDNNRESYLASSFDTHVLVDSDDERKPPPNTDANAHA</sequence>
<feature type="compositionally biased region" description="Basic and acidic residues" evidence="1">
    <location>
        <begin position="592"/>
        <end position="602"/>
    </location>
</feature>
<dbReference type="InterPro" id="IPR052085">
    <property type="entry name" value="WD-SAM-U-box"/>
</dbReference>
<dbReference type="CDD" id="cd00030">
    <property type="entry name" value="C2"/>
    <property type="match status" value="1"/>
</dbReference>
<dbReference type="GO" id="GO:0016567">
    <property type="term" value="P:protein ubiquitination"/>
    <property type="evidence" value="ECO:0007669"/>
    <property type="project" value="InterPro"/>
</dbReference>
<dbReference type="Gene3D" id="3.30.40.10">
    <property type="entry name" value="Zinc/RING finger domain, C3HC4 (zinc finger)"/>
    <property type="match status" value="1"/>
</dbReference>
<dbReference type="Proteomes" id="UP000291116">
    <property type="component" value="Unassembled WGS sequence"/>
</dbReference>
<feature type="domain" description="U-box" evidence="2">
    <location>
        <begin position="506"/>
        <end position="579"/>
    </location>
</feature>
<dbReference type="SUPFAM" id="SSF57850">
    <property type="entry name" value="RING/U-box"/>
    <property type="match status" value="1"/>
</dbReference>
<reference evidence="3 4" key="1">
    <citation type="submission" date="2019-01" db="EMBL/GenBank/DDBJ databases">
        <authorList>
            <person name="Ferrante I. M."/>
        </authorList>
    </citation>
    <scope>NUCLEOTIDE SEQUENCE [LARGE SCALE GENOMIC DNA]</scope>
    <source>
        <strain evidence="3 4">B856</strain>
    </source>
</reference>
<feature type="region of interest" description="Disordered" evidence="1">
    <location>
        <begin position="167"/>
        <end position="186"/>
    </location>
</feature>
<feature type="region of interest" description="Disordered" evidence="1">
    <location>
        <begin position="471"/>
        <end position="490"/>
    </location>
</feature>
<dbReference type="Gene3D" id="2.60.40.150">
    <property type="entry name" value="C2 domain"/>
    <property type="match status" value="1"/>
</dbReference>
<evidence type="ECO:0000256" key="1">
    <source>
        <dbReference type="SAM" id="MobiDB-lite"/>
    </source>
</evidence>
<dbReference type="InterPro" id="IPR003613">
    <property type="entry name" value="Ubox_domain"/>
</dbReference>
<dbReference type="Pfam" id="PF04564">
    <property type="entry name" value="U-box"/>
    <property type="match status" value="1"/>
</dbReference>
<organism evidence="3 4">
    <name type="scientific">Pseudo-nitzschia multistriata</name>
    <dbReference type="NCBI Taxonomy" id="183589"/>
    <lineage>
        <taxon>Eukaryota</taxon>
        <taxon>Sar</taxon>
        <taxon>Stramenopiles</taxon>
        <taxon>Ochrophyta</taxon>
        <taxon>Bacillariophyta</taxon>
        <taxon>Bacillariophyceae</taxon>
        <taxon>Bacillariophycidae</taxon>
        <taxon>Bacillariales</taxon>
        <taxon>Bacillariaceae</taxon>
        <taxon>Pseudo-nitzschia</taxon>
    </lineage>
</organism>
<dbReference type="Pfam" id="PF00168">
    <property type="entry name" value="C2"/>
    <property type="match status" value="1"/>
</dbReference>
<dbReference type="InterPro" id="IPR000008">
    <property type="entry name" value="C2_dom"/>
</dbReference>
<accession>A0A448YZM3</accession>
<dbReference type="InterPro" id="IPR013083">
    <property type="entry name" value="Znf_RING/FYVE/PHD"/>
</dbReference>
<evidence type="ECO:0000313" key="3">
    <source>
        <dbReference type="EMBL" id="VEU35205.1"/>
    </source>
</evidence>
<name>A0A448YZM3_9STRA</name>
<dbReference type="OrthoDB" id="10064100at2759"/>
<gene>
    <name evidence="3" type="ORF">PSNMU_V1.4_AUG-EV-PASAV3_0019340</name>
</gene>
<dbReference type="EMBL" id="CAACVS010000052">
    <property type="protein sequence ID" value="VEU35205.1"/>
    <property type="molecule type" value="Genomic_DNA"/>
</dbReference>
<dbReference type="AlphaFoldDB" id="A0A448YZM3"/>
<dbReference type="GO" id="GO:0004842">
    <property type="term" value="F:ubiquitin-protein transferase activity"/>
    <property type="evidence" value="ECO:0007669"/>
    <property type="project" value="InterPro"/>
</dbReference>
<dbReference type="PANTHER" id="PTHR46573:SF1">
    <property type="entry name" value="WD REPEAT, SAM AND U-BOX DOMAIN-CONTAINING PROTEIN 1"/>
    <property type="match status" value="1"/>
</dbReference>
<dbReference type="SUPFAM" id="SSF49562">
    <property type="entry name" value="C2 domain (Calcium/lipid-binding domain, CaLB)"/>
    <property type="match status" value="1"/>
</dbReference>
<feature type="region of interest" description="Disordered" evidence="1">
    <location>
        <begin position="577"/>
        <end position="612"/>
    </location>
</feature>
<dbReference type="PROSITE" id="PS51698">
    <property type="entry name" value="U_BOX"/>
    <property type="match status" value="1"/>
</dbReference>
<dbReference type="SMART" id="SM00239">
    <property type="entry name" value="C2"/>
    <property type="match status" value="1"/>
</dbReference>
<dbReference type="SMART" id="SM00504">
    <property type="entry name" value="Ubox"/>
    <property type="match status" value="1"/>
</dbReference>
<evidence type="ECO:0000313" key="4">
    <source>
        <dbReference type="Proteomes" id="UP000291116"/>
    </source>
</evidence>
<dbReference type="CDD" id="cd16655">
    <property type="entry name" value="RING-Ubox_WDSUB1-like"/>
    <property type="match status" value="1"/>
</dbReference>
<keyword evidence="4" id="KW-1185">Reference proteome</keyword>